<name>A0A5M9GQZ5_9SPHI</name>
<reference evidence="1 2" key="1">
    <citation type="submission" date="2019-09" db="EMBL/GenBank/DDBJ databases">
        <title>Pararcticibacter amylolyticus gen. nov., sp. nov., isolated from a rottenly hemp rope, and reclassification of Pedobacter tournemirensis as Pararcticibacter tournemirensis comb. nov.</title>
        <authorList>
            <person name="Cai Y."/>
        </authorList>
    </citation>
    <scope>NUCLEOTIDE SEQUENCE [LARGE SCALE GENOMIC DNA]</scope>
    <source>
        <strain evidence="1 2">TF5-37.2-LB10</strain>
    </source>
</reference>
<dbReference type="RefSeq" id="WP_141815153.1">
    <property type="nucleotide sequence ID" value="NZ_VFPL01000001.1"/>
</dbReference>
<evidence type="ECO:0000313" key="1">
    <source>
        <dbReference type="EMBL" id="KAA8476161.1"/>
    </source>
</evidence>
<dbReference type="OrthoDB" id="757324at2"/>
<dbReference type="Proteomes" id="UP000322918">
    <property type="component" value="Unassembled WGS sequence"/>
</dbReference>
<evidence type="ECO:0000313" key="2">
    <source>
        <dbReference type="Proteomes" id="UP000322918"/>
    </source>
</evidence>
<dbReference type="AlphaFoldDB" id="A0A5M9GQZ5"/>
<keyword evidence="2" id="KW-1185">Reference proteome</keyword>
<accession>A0A5M9GQZ5</accession>
<gene>
    <name evidence="1" type="ORF">F1649_20445</name>
</gene>
<dbReference type="EMBL" id="VWNE01000045">
    <property type="protein sequence ID" value="KAA8476161.1"/>
    <property type="molecule type" value="Genomic_DNA"/>
</dbReference>
<sequence>MLKNLDYRIKNRLLLAGALLLLILSWPLALRKTSDAIALNHQLSLKNEDKSNLSYNPAYLNQKGRVLEQLVSRYTLDSAGWKNELWLKASGAASAKGISVSYTPDLLKSLADTGSTKTLRQSISFGGDYRKLVALLDTLEKMEGVGFVSSAKFEREKNMNAEGGDKLHLKVVFGGVRK</sequence>
<organism evidence="1 2">
    <name type="scientific">Arcticibacter tournemirensis</name>
    <dbReference type="NCBI Taxonomy" id="699437"/>
    <lineage>
        <taxon>Bacteria</taxon>
        <taxon>Pseudomonadati</taxon>
        <taxon>Bacteroidota</taxon>
        <taxon>Sphingobacteriia</taxon>
        <taxon>Sphingobacteriales</taxon>
        <taxon>Sphingobacteriaceae</taxon>
        <taxon>Arcticibacter</taxon>
    </lineage>
</organism>
<proteinExistence type="predicted"/>
<comment type="caution">
    <text evidence="1">The sequence shown here is derived from an EMBL/GenBank/DDBJ whole genome shotgun (WGS) entry which is preliminary data.</text>
</comment>
<protein>
    <submittedName>
        <fullName evidence="1">Uncharacterized protein</fullName>
    </submittedName>
</protein>